<proteinExistence type="predicted"/>
<dbReference type="PANTHER" id="PTHR11070">
    <property type="entry name" value="UVRD / RECB / PCRA DNA HELICASE FAMILY MEMBER"/>
    <property type="match status" value="1"/>
</dbReference>
<feature type="domain" description="UvrD-like helicase C-terminal" evidence="2">
    <location>
        <begin position="482"/>
        <end position="529"/>
    </location>
</feature>
<evidence type="ECO:0000313" key="4">
    <source>
        <dbReference type="Proteomes" id="UP000180246"/>
    </source>
</evidence>
<dbReference type="EMBL" id="JRYB01000001">
    <property type="protein sequence ID" value="OIJ42345.1"/>
    <property type="molecule type" value="Genomic_DNA"/>
</dbReference>
<dbReference type="Proteomes" id="UP000180246">
    <property type="component" value="Unassembled WGS sequence"/>
</dbReference>
<dbReference type="PANTHER" id="PTHR11070:SF2">
    <property type="entry name" value="ATP-DEPENDENT DNA HELICASE SRS2"/>
    <property type="match status" value="1"/>
</dbReference>
<evidence type="ECO:0000256" key="1">
    <source>
        <dbReference type="ARBA" id="ARBA00034923"/>
    </source>
</evidence>
<dbReference type="Pfam" id="PF13245">
    <property type="entry name" value="AAA_19"/>
    <property type="match status" value="1"/>
</dbReference>
<dbReference type="InterPro" id="IPR027417">
    <property type="entry name" value="P-loop_NTPase"/>
</dbReference>
<dbReference type="GO" id="GO:0005524">
    <property type="term" value="F:ATP binding"/>
    <property type="evidence" value="ECO:0007669"/>
    <property type="project" value="InterPro"/>
</dbReference>
<dbReference type="GO" id="GO:0043138">
    <property type="term" value="F:3'-5' DNA helicase activity"/>
    <property type="evidence" value="ECO:0007669"/>
    <property type="project" value="TreeGrafter"/>
</dbReference>
<dbReference type="InterPro" id="IPR000212">
    <property type="entry name" value="DNA_helicase_UvrD/REP"/>
</dbReference>
<dbReference type="Gene3D" id="3.40.50.300">
    <property type="entry name" value="P-loop containing nucleotide triphosphate hydrolases"/>
    <property type="match status" value="2"/>
</dbReference>
<dbReference type="AlphaFoldDB" id="A0A1S2NBC4"/>
<dbReference type="InterPro" id="IPR027785">
    <property type="entry name" value="UvrD-like_helicase_C"/>
</dbReference>
<gene>
    <name evidence="3" type="ORF">LO55_1664</name>
</gene>
<dbReference type="GO" id="GO:0000725">
    <property type="term" value="P:recombinational repair"/>
    <property type="evidence" value="ECO:0007669"/>
    <property type="project" value="TreeGrafter"/>
</dbReference>
<comment type="caution">
    <text evidence="3">The sequence shown here is derived from an EMBL/GenBank/DDBJ whole genome shotgun (WGS) entry which is preliminary data.</text>
</comment>
<dbReference type="GO" id="GO:0003677">
    <property type="term" value="F:DNA binding"/>
    <property type="evidence" value="ECO:0007669"/>
    <property type="project" value="InterPro"/>
</dbReference>
<evidence type="ECO:0000313" key="3">
    <source>
        <dbReference type="EMBL" id="OIJ42345.1"/>
    </source>
</evidence>
<reference evidence="3 4" key="1">
    <citation type="submission" date="2014-10" db="EMBL/GenBank/DDBJ databases">
        <authorList>
            <person name="Seo M.-J."/>
            <person name="Seok Y.J."/>
            <person name="Cha I.-T."/>
        </authorList>
    </citation>
    <scope>NUCLEOTIDE SEQUENCE [LARGE SCALE GENOMIC DNA]</scope>
    <source>
        <strain evidence="3 4">NEU</strain>
    </source>
</reference>
<accession>A0A1S2NBC4</accession>
<dbReference type="Pfam" id="PF13538">
    <property type="entry name" value="UvrD_C_2"/>
    <property type="match status" value="1"/>
</dbReference>
<dbReference type="RefSeq" id="WP_071361108.1">
    <property type="nucleotide sequence ID" value="NZ_DAMAFS010000029.1"/>
</dbReference>
<name>A0A1S2NBC4_9BURK</name>
<evidence type="ECO:0000259" key="2">
    <source>
        <dbReference type="Pfam" id="PF13538"/>
    </source>
</evidence>
<dbReference type="SUPFAM" id="SSF52540">
    <property type="entry name" value="P-loop containing nucleoside triphosphate hydrolases"/>
    <property type="match status" value="1"/>
</dbReference>
<protein>
    <recommendedName>
        <fullName evidence="1">DNA 3'-5' helicase II</fullName>
    </recommendedName>
</protein>
<sequence>MAHIQPAGWREMAVTGAAAREIETLTYLEQRLADTPYVIYHGVHWTNVEQGYSVYGDVDFIVLAPNGRILVIEQVAGFLNETPEGLVKSYQGKPRKIRSQILATIEGLTKRYHGTLSVDYLLYCPDYIVRDQQLAGIDPDHIIDATNKPKLARVIRESLPVTDRTDDFDKVTRFLGDTLNLRPDPSAMIGNAVKMVTRLSGGLATWARRLEFSPFRLHVIGTAGSGKTQLALAEYTAALDAGLRPLYVCFNRPLADHIERLVPAGGRVATFHMLSDAWLRAQDVTPDYGAADVWDKIETSMTDAELPETWQFDVVIVDEGQDFSVAWRDIVLRMLKPGGRAIWMEDPDQNLYGRAMVPLPGWVTLHSHTNYRSPRQIVDMLTALGAARQPVEAGSPFKGADIEELTYPEGDEEAMLAQTRRAVTSCLAAGFGRQDIAICAFRGREKSAILKLDRLSDSHTLRSFTGAYDLFGNPVFREGGLLAESVYRFKGQSAPALIFTEIDFEELDERALRKLFVGMTRARLKLVLVMSERASLQMLDRMSGPGATA</sequence>
<organism evidence="3 4">
    <name type="scientific">Massilia timonae</name>
    <dbReference type="NCBI Taxonomy" id="47229"/>
    <lineage>
        <taxon>Bacteria</taxon>
        <taxon>Pseudomonadati</taxon>
        <taxon>Pseudomonadota</taxon>
        <taxon>Betaproteobacteria</taxon>
        <taxon>Burkholderiales</taxon>
        <taxon>Oxalobacteraceae</taxon>
        <taxon>Telluria group</taxon>
        <taxon>Massilia</taxon>
    </lineage>
</organism>